<name>A0A1L8RAC0_9ENTE</name>
<dbReference type="Pfam" id="PF00557">
    <property type="entry name" value="Peptidase_M24"/>
    <property type="match status" value="1"/>
</dbReference>
<evidence type="ECO:0000256" key="3">
    <source>
        <dbReference type="ARBA" id="ARBA00022670"/>
    </source>
</evidence>
<gene>
    <name evidence="6" type="primary">map</name>
    <name evidence="9" type="ORF">RU96_GL000154</name>
</gene>
<sequence length="267" mass="29320">MSKRNLYLKGDDSMITLKSAREIEAMRKSGALLADVHKHLRDFIKPGITSWDIEVFVRNFIESHGGVAAQIGFEGYKYATCVSINSEICHGFPRKKPLHEGDLVKVDMCVDLKGAMSDSCWAYVVGKATPEDEKLMAVTKKALYLGIEQAQVGNRIGDIGHAIQTYVENEGYGVVRDFIGHGIGPTIHEAPAVPHFGEAGKGLRLKEGMVITIEPMVNTGTWKMKMDPNGWTAYTLDGGLSCQYEHTIAITKEGPQILTSQGEEGTY</sequence>
<accession>A0A1L8RAC0</accession>
<comment type="catalytic activity">
    <reaction evidence="6 7">
        <text>Release of N-terminal amino acids, preferentially methionine, from peptides and arylamides.</text>
        <dbReference type="EC" id="3.4.11.18"/>
    </reaction>
</comment>
<keyword evidence="5 6" id="KW-0378">Hydrolase</keyword>
<dbReference type="PROSITE" id="PS00680">
    <property type="entry name" value="MAP_1"/>
    <property type="match status" value="1"/>
</dbReference>
<evidence type="ECO:0000256" key="7">
    <source>
        <dbReference type="RuleBase" id="RU003653"/>
    </source>
</evidence>
<dbReference type="EC" id="3.4.11.18" evidence="6 7"/>
<comment type="subunit">
    <text evidence="6">Monomer.</text>
</comment>
<dbReference type="PANTHER" id="PTHR43330">
    <property type="entry name" value="METHIONINE AMINOPEPTIDASE"/>
    <property type="match status" value="1"/>
</dbReference>
<dbReference type="PRINTS" id="PR00599">
    <property type="entry name" value="MAPEPTIDASE"/>
</dbReference>
<evidence type="ECO:0000256" key="6">
    <source>
        <dbReference type="HAMAP-Rule" id="MF_01974"/>
    </source>
</evidence>
<dbReference type="CDD" id="cd01086">
    <property type="entry name" value="MetAP1"/>
    <property type="match status" value="1"/>
</dbReference>
<dbReference type="GO" id="GO:0005829">
    <property type="term" value="C:cytosol"/>
    <property type="evidence" value="ECO:0007669"/>
    <property type="project" value="TreeGrafter"/>
</dbReference>
<feature type="binding site" evidence="6">
    <location>
        <position position="107"/>
    </location>
    <ligand>
        <name>a divalent metal cation</name>
        <dbReference type="ChEBI" id="CHEBI:60240"/>
        <label>1</label>
    </ligand>
</feature>
<dbReference type="GO" id="GO:0070006">
    <property type="term" value="F:metalloaminopeptidase activity"/>
    <property type="evidence" value="ECO:0007669"/>
    <property type="project" value="UniProtKB-UniRule"/>
</dbReference>
<dbReference type="NCBIfam" id="TIGR00500">
    <property type="entry name" value="met_pdase_I"/>
    <property type="match status" value="1"/>
</dbReference>
<evidence type="ECO:0000313" key="10">
    <source>
        <dbReference type="Proteomes" id="UP000182835"/>
    </source>
</evidence>
<feature type="binding site" evidence="6">
    <location>
        <position position="214"/>
    </location>
    <ligand>
        <name>a divalent metal cation</name>
        <dbReference type="ChEBI" id="CHEBI:60240"/>
        <label>2</label>
        <note>catalytic</note>
    </ligand>
</feature>
<protein>
    <recommendedName>
        <fullName evidence="6 7">Methionine aminopeptidase</fullName>
        <shortName evidence="6">MAP</shortName>
        <shortName evidence="6">MetAP</shortName>
        <ecNumber evidence="6 7">3.4.11.18</ecNumber>
    </recommendedName>
    <alternativeName>
        <fullName evidence="6">Peptidase M</fullName>
    </alternativeName>
</protein>
<dbReference type="STRING" id="317010.RU96_GL000154"/>
<organism evidence="9 10">
    <name type="scientific">Enterococcus canintestini</name>
    <dbReference type="NCBI Taxonomy" id="317010"/>
    <lineage>
        <taxon>Bacteria</taxon>
        <taxon>Bacillati</taxon>
        <taxon>Bacillota</taxon>
        <taxon>Bacilli</taxon>
        <taxon>Lactobacillales</taxon>
        <taxon>Enterococcaceae</taxon>
        <taxon>Enterococcus</taxon>
    </lineage>
</organism>
<dbReference type="GO" id="GO:0004239">
    <property type="term" value="F:initiator methionyl aminopeptidase activity"/>
    <property type="evidence" value="ECO:0007669"/>
    <property type="project" value="UniProtKB-UniRule"/>
</dbReference>
<dbReference type="GO" id="GO:0046872">
    <property type="term" value="F:metal ion binding"/>
    <property type="evidence" value="ECO:0007669"/>
    <property type="project" value="UniProtKB-UniRule"/>
</dbReference>
<feature type="binding site" evidence="6">
    <location>
        <position position="90"/>
    </location>
    <ligand>
        <name>substrate</name>
    </ligand>
</feature>
<dbReference type="GO" id="GO:0006508">
    <property type="term" value="P:proteolysis"/>
    <property type="evidence" value="ECO:0007669"/>
    <property type="project" value="UniProtKB-KW"/>
</dbReference>
<keyword evidence="4 6" id="KW-0479">Metal-binding</keyword>
<evidence type="ECO:0000256" key="5">
    <source>
        <dbReference type="ARBA" id="ARBA00022801"/>
    </source>
</evidence>
<dbReference type="InterPro" id="IPR000994">
    <property type="entry name" value="Pept_M24"/>
</dbReference>
<feature type="domain" description="Peptidase M24" evidence="8">
    <location>
        <begin position="24"/>
        <end position="252"/>
    </location>
</feature>
<keyword evidence="2 6" id="KW-0031">Aminopeptidase</keyword>
<comment type="function">
    <text evidence="1 6">Removes the N-terminal methionine from nascent proteins. The N-terminal methionine is often cleaved when the second residue in the primary sequence is small and uncharged (Met-Ala-, Cys, Gly, Pro, Ser, Thr, or Val). Requires deformylation of the N(alpha)-formylated initiator methionine before it can be hydrolyzed.</text>
</comment>
<evidence type="ECO:0000256" key="1">
    <source>
        <dbReference type="ARBA" id="ARBA00002521"/>
    </source>
</evidence>
<proteinExistence type="inferred from homology"/>
<dbReference type="AlphaFoldDB" id="A0A1L8RAC0"/>
<evidence type="ECO:0000313" key="9">
    <source>
        <dbReference type="EMBL" id="OJG16687.1"/>
    </source>
</evidence>
<feature type="binding site" evidence="6">
    <location>
        <position position="181"/>
    </location>
    <ligand>
        <name>a divalent metal cation</name>
        <dbReference type="ChEBI" id="CHEBI:60240"/>
        <label>2</label>
        <note>catalytic</note>
    </ligand>
</feature>
<evidence type="ECO:0000256" key="2">
    <source>
        <dbReference type="ARBA" id="ARBA00022438"/>
    </source>
</evidence>
<reference evidence="9 10" key="1">
    <citation type="submission" date="2014-12" db="EMBL/GenBank/DDBJ databases">
        <title>Draft genome sequences of 29 type strains of Enterococci.</title>
        <authorList>
            <person name="Zhong Z."/>
            <person name="Sun Z."/>
            <person name="Liu W."/>
            <person name="Zhang W."/>
            <person name="Zhang H."/>
        </authorList>
    </citation>
    <scope>NUCLEOTIDE SEQUENCE [LARGE SCALE GENOMIC DNA]</scope>
    <source>
        <strain evidence="9 10">DSM 21207</strain>
    </source>
</reference>
<comment type="cofactor">
    <cofactor evidence="6">
        <name>Co(2+)</name>
        <dbReference type="ChEBI" id="CHEBI:48828"/>
    </cofactor>
    <cofactor evidence="6">
        <name>Zn(2+)</name>
        <dbReference type="ChEBI" id="CHEBI:29105"/>
    </cofactor>
    <cofactor evidence="6">
        <name>Mn(2+)</name>
        <dbReference type="ChEBI" id="CHEBI:29035"/>
    </cofactor>
    <cofactor evidence="6">
        <name>Fe(2+)</name>
        <dbReference type="ChEBI" id="CHEBI:29033"/>
    </cofactor>
    <text evidence="6">Binds 2 divalent metal cations per subunit. Has a high-affinity and a low affinity metal-binding site. The true nature of the physiological cofactor is under debate. The enzyme is active with cobalt, zinc, manganese or divalent iron ions. Most likely, methionine aminopeptidases function as mononuclear Fe(2+)-metalloproteases under physiological conditions, and the catalytically relevant metal-binding site has been assigned to the histidine-containing high-affinity site.</text>
</comment>
<feature type="binding site" evidence="6">
    <location>
        <position position="188"/>
    </location>
    <ligand>
        <name>substrate</name>
    </ligand>
</feature>
<dbReference type="HAMAP" id="MF_01974">
    <property type="entry name" value="MetAP_1"/>
    <property type="match status" value="1"/>
</dbReference>
<feature type="binding site" evidence="6">
    <location>
        <position position="245"/>
    </location>
    <ligand>
        <name>a divalent metal cation</name>
        <dbReference type="ChEBI" id="CHEBI:60240"/>
        <label>1</label>
    </ligand>
</feature>
<evidence type="ECO:0000256" key="4">
    <source>
        <dbReference type="ARBA" id="ARBA00022723"/>
    </source>
</evidence>
<dbReference type="EMBL" id="JXKG01000001">
    <property type="protein sequence ID" value="OJG16687.1"/>
    <property type="molecule type" value="Genomic_DNA"/>
</dbReference>
<evidence type="ECO:0000259" key="8">
    <source>
        <dbReference type="Pfam" id="PF00557"/>
    </source>
</evidence>
<feature type="binding site" evidence="6">
    <location>
        <position position="118"/>
    </location>
    <ligand>
        <name>a divalent metal cation</name>
        <dbReference type="ChEBI" id="CHEBI:60240"/>
        <label>2</label>
        <note>catalytic</note>
    </ligand>
</feature>
<comment type="caution">
    <text evidence="9">The sequence shown here is derived from an EMBL/GenBank/DDBJ whole genome shotgun (WGS) entry which is preliminary data.</text>
</comment>
<dbReference type="InterPro" id="IPR002467">
    <property type="entry name" value="Pept_M24A_MAP1"/>
</dbReference>
<feature type="binding site" evidence="6">
    <location>
        <position position="118"/>
    </location>
    <ligand>
        <name>a divalent metal cation</name>
        <dbReference type="ChEBI" id="CHEBI:60240"/>
        <label>1</label>
    </ligand>
</feature>
<dbReference type="InterPro" id="IPR001714">
    <property type="entry name" value="Pept_M24_MAP"/>
</dbReference>
<feature type="binding site" evidence="6">
    <location>
        <position position="245"/>
    </location>
    <ligand>
        <name>a divalent metal cation</name>
        <dbReference type="ChEBI" id="CHEBI:60240"/>
        <label>2</label>
        <note>catalytic</note>
    </ligand>
</feature>
<dbReference type="Proteomes" id="UP000182835">
    <property type="component" value="Unassembled WGS sequence"/>
</dbReference>
<keyword evidence="3 6" id="KW-0645">Protease</keyword>
<comment type="similarity">
    <text evidence="6">Belongs to the peptidase M24A family. Methionine aminopeptidase type 1 subfamily.</text>
</comment>
<dbReference type="PANTHER" id="PTHR43330:SF17">
    <property type="entry name" value="METHIONINE AMINOPEPTIDASE"/>
    <property type="match status" value="1"/>
</dbReference>
<dbReference type="InterPro" id="IPR036005">
    <property type="entry name" value="Creatinase/aminopeptidase-like"/>
</dbReference>
<dbReference type="Gene3D" id="3.90.230.10">
    <property type="entry name" value="Creatinase/methionine aminopeptidase superfamily"/>
    <property type="match status" value="1"/>
</dbReference>
<dbReference type="SUPFAM" id="SSF55920">
    <property type="entry name" value="Creatinase/aminopeptidase"/>
    <property type="match status" value="1"/>
</dbReference>